<organism evidence="3 4">
    <name type="scientific">Alicyclobacillus ferrooxydans</name>
    <dbReference type="NCBI Taxonomy" id="471514"/>
    <lineage>
        <taxon>Bacteria</taxon>
        <taxon>Bacillati</taxon>
        <taxon>Bacillota</taxon>
        <taxon>Bacilli</taxon>
        <taxon>Bacillales</taxon>
        <taxon>Alicyclobacillaceae</taxon>
        <taxon>Alicyclobacillus</taxon>
    </lineage>
</organism>
<dbReference type="Proteomes" id="UP000050482">
    <property type="component" value="Unassembled WGS sequence"/>
</dbReference>
<dbReference type="AlphaFoldDB" id="A0A0P9GSZ9"/>
<evidence type="ECO:0000313" key="3">
    <source>
        <dbReference type="EMBL" id="KPV44227.1"/>
    </source>
</evidence>
<keyword evidence="1" id="KW-0812">Transmembrane</keyword>
<sequence length="651" mass="68849">MAAVAVVFSISVFLPGVVSASAIPVPSVKMTAAVGFNGFYDRYGWVPIKLTFDDVQTTEDVVVQVVVNDAFDATRNAVGALEWGVHLEKGRVTTKDLAIPGWVVYRNGVVNCLVNNQVVSQTRLSGNELGQVAFVGVLSNRAEAAQFLTGSTNGTGGLPVLPMTFAPNALPTYANLLATFTAIVSTPDELEQMNNVNRQGLLEWVKLGGLLVVTGTTPDPPPWEASILPLLPGTSHKAPGALFARFAGTTTAPAKAVSVSTAGLNTDAQLLAGTQTIPLVAEITMGRGTVVETAFSPSEPALLTWSNNASLWTQVLGRIHVQPLSALPPKLTAQPIDSLASASAVLAPLRVPSLPFWGIMFAVYVLAVGPLLFWVLRRFRREPWGWIVLPVVSLFTTLTMYGFGVQERPQGLLTEGVGVFDLVGDGAAEGYGVRSFMSPSIGPVDVSSSAQMLVLPMSQKDVHSLSQGPSVIHGTYTVVHYPQVGRWTVHDVISSGAVVNQGQVDMQLWSSGKQLTGAVANETPYQLHDAALCWNGKLIMLGDLSPGAAVNVSQSTSNTSVDGSYLASYGSYNRDLTRGIGRSLSNYAAQVNLLAGSRDRGDVLLVATTTDRTPGVPSITSDIRTSSDHTLVLVREFGNVAIYPVAGAITQ</sequence>
<comment type="caution">
    <text evidence="3">The sequence shown here is derived from an EMBL/GenBank/DDBJ whole genome shotgun (WGS) entry which is preliminary data.</text>
</comment>
<feature type="transmembrane region" description="Helical" evidence="1">
    <location>
        <begin position="383"/>
        <end position="403"/>
    </location>
</feature>
<gene>
    <name evidence="3" type="ORF">AN477_07950</name>
</gene>
<evidence type="ECO:0000256" key="1">
    <source>
        <dbReference type="SAM" id="Phobius"/>
    </source>
</evidence>
<dbReference type="EMBL" id="LJCO01000038">
    <property type="protein sequence ID" value="KPV44227.1"/>
    <property type="molecule type" value="Genomic_DNA"/>
</dbReference>
<feature type="transmembrane region" description="Helical" evidence="1">
    <location>
        <begin position="354"/>
        <end position="376"/>
    </location>
</feature>
<dbReference type="PATRIC" id="fig|471514.4.peg.1887"/>
<keyword evidence="1" id="KW-1133">Transmembrane helix</keyword>
<feature type="signal peptide" evidence="2">
    <location>
        <begin position="1"/>
        <end position="20"/>
    </location>
</feature>
<keyword evidence="4" id="KW-1185">Reference proteome</keyword>
<feature type="chain" id="PRO_5006158060" evidence="2">
    <location>
        <begin position="21"/>
        <end position="651"/>
    </location>
</feature>
<evidence type="ECO:0000256" key="2">
    <source>
        <dbReference type="SAM" id="SignalP"/>
    </source>
</evidence>
<protein>
    <submittedName>
        <fullName evidence="3">Uncharacterized protein</fullName>
    </submittedName>
</protein>
<evidence type="ECO:0000313" key="4">
    <source>
        <dbReference type="Proteomes" id="UP000050482"/>
    </source>
</evidence>
<reference evidence="3 4" key="1">
    <citation type="submission" date="2015-09" db="EMBL/GenBank/DDBJ databases">
        <title>Draft genome sequence of Alicyclobacillus ferrooxydans DSM 22381.</title>
        <authorList>
            <person name="Hemp J."/>
        </authorList>
    </citation>
    <scope>NUCLEOTIDE SEQUENCE [LARGE SCALE GENOMIC DNA]</scope>
    <source>
        <strain evidence="3 4">TC-34</strain>
    </source>
</reference>
<accession>A0A0P9GSZ9</accession>
<dbReference type="STRING" id="471514.AN477_07950"/>
<keyword evidence="1" id="KW-0472">Membrane</keyword>
<proteinExistence type="predicted"/>
<name>A0A0P9GSZ9_9BACL</name>
<keyword evidence="2" id="KW-0732">Signal</keyword>